<dbReference type="InterPro" id="IPR025295">
    <property type="entry name" value="eCIS_core_dom"/>
</dbReference>
<feature type="domain" description="Peptidoglycan binding-like" evidence="2">
    <location>
        <begin position="450"/>
        <end position="517"/>
    </location>
</feature>
<dbReference type="RefSeq" id="WP_345265305.1">
    <property type="nucleotide sequence ID" value="NZ_BAABHB010000002.1"/>
</dbReference>
<proteinExistence type="predicted"/>
<dbReference type="Gene3D" id="1.10.101.10">
    <property type="entry name" value="PGBD-like superfamily/PGBD"/>
    <property type="match status" value="1"/>
</dbReference>
<dbReference type="InterPro" id="IPR036365">
    <property type="entry name" value="PGBD-like_sf"/>
</dbReference>
<dbReference type="SUPFAM" id="SSF47090">
    <property type="entry name" value="PGBD-like"/>
    <property type="match status" value="1"/>
</dbReference>
<name>A0ABP8K561_9BACT</name>
<dbReference type="InterPro" id="IPR036366">
    <property type="entry name" value="PGBDSf"/>
</dbReference>
<evidence type="ECO:0000313" key="5">
    <source>
        <dbReference type="Proteomes" id="UP001500936"/>
    </source>
</evidence>
<accession>A0ABP8K561</accession>
<feature type="compositionally biased region" description="Basic residues" evidence="1">
    <location>
        <begin position="1"/>
        <end position="10"/>
    </location>
</feature>
<feature type="domain" description="eCIS core" evidence="3">
    <location>
        <begin position="199"/>
        <end position="276"/>
    </location>
</feature>
<dbReference type="Proteomes" id="UP001500936">
    <property type="component" value="Unassembled WGS sequence"/>
</dbReference>
<reference evidence="5" key="1">
    <citation type="journal article" date="2019" name="Int. J. Syst. Evol. Microbiol.">
        <title>The Global Catalogue of Microorganisms (GCM) 10K type strain sequencing project: providing services to taxonomists for standard genome sequencing and annotation.</title>
        <authorList>
            <consortium name="The Broad Institute Genomics Platform"/>
            <consortium name="The Broad Institute Genome Sequencing Center for Infectious Disease"/>
            <person name="Wu L."/>
            <person name="Ma J."/>
        </authorList>
    </citation>
    <scope>NUCLEOTIDE SEQUENCE [LARGE SCALE GENOMIC DNA]</scope>
    <source>
        <strain evidence="5">JCM 17925</strain>
    </source>
</reference>
<dbReference type="Pfam" id="PF13699">
    <property type="entry name" value="eCIS_core"/>
    <property type="match status" value="1"/>
</dbReference>
<keyword evidence="5" id="KW-1185">Reference proteome</keyword>
<feature type="compositionally biased region" description="Pro residues" evidence="1">
    <location>
        <begin position="73"/>
        <end position="87"/>
    </location>
</feature>
<evidence type="ECO:0000256" key="1">
    <source>
        <dbReference type="SAM" id="MobiDB-lite"/>
    </source>
</evidence>
<evidence type="ECO:0000259" key="3">
    <source>
        <dbReference type="Pfam" id="PF13699"/>
    </source>
</evidence>
<dbReference type="Pfam" id="PF01471">
    <property type="entry name" value="PG_binding_1"/>
    <property type="match status" value="1"/>
</dbReference>
<feature type="region of interest" description="Disordered" evidence="1">
    <location>
        <begin position="1"/>
        <end position="61"/>
    </location>
</feature>
<evidence type="ECO:0000313" key="4">
    <source>
        <dbReference type="EMBL" id="GAA4400498.1"/>
    </source>
</evidence>
<evidence type="ECO:0000259" key="2">
    <source>
        <dbReference type="Pfam" id="PF01471"/>
    </source>
</evidence>
<dbReference type="SUPFAM" id="SSF52980">
    <property type="entry name" value="Restriction endonuclease-like"/>
    <property type="match status" value="1"/>
</dbReference>
<comment type="caution">
    <text evidence="4">The sequence shown here is derived from an EMBL/GenBank/DDBJ whole genome shotgun (WGS) entry which is preliminary data.</text>
</comment>
<evidence type="ECO:0008006" key="6">
    <source>
        <dbReference type="Google" id="ProtNLM"/>
    </source>
</evidence>
<protein>
    <recommendedName>
        <fullName evidence="6">Peptidoglycan binding domain-containing protein</fullName>
    </recommendedName>
</protein>
<dbReference type="InterPro" id="IPR002477">
    <property type="entry name" value="Peptidoglycan-bd-like"/>
</dbReference>
<feature type="region of interest" description="Disordered" evidence="1">
    <location>
        <begin position="70"/>
        <end position="89"/>
    </location>
</feature>
<sequence length="1906" mass="209896">MNRVRQRYSGHKPAPVRRATTPFVAPGRLTEPAAAEPSFVPPAVQAKLSLSQPGDEFEREADATADQVMRMPSPLPKAPPAGDPTDPPTSGSIPGIMPKCAACEEEEKEKPEIQAKELPGGLADWLPIMRQPLDEEEERMNIIQAKPMAGVTHLMLKCRHCEEEEAHPQVVQRKPDGSGMSAGFQLDSYLQSSRLGGVPMDKTTRSFMEARFGSDLSGVRIHTDTQANQASDAIRARAFTHGQSIHFNRGEYQPQTNSGRWLLAHELTHTLQQSTGAVRRVMRKAKPDEPAFYEALMGGKKAYEVAKAANLDSWYQGYKFFNLFQEEGIYPGSHPNAYATRVYELQEKLHELLKEKFPEENITGMLEPDFRASPTLNALLGVAGVYVQNSAIDTAGLNPDMLKRVNRLVTSISQQAPPLQSRLFQGIPQLNLVNASPSFVIEKGDRGLYVKYIQSALLSLNYTLGSDYAVAKVKTEKEVTGVFGEDTRKAVQQFQMDSGLEGKDIDGVVGQITLRLLDQRLDRHVRTSQSYYAANVIAVMVPVTSADIPSDPSKADAIRHDMLIRSIMTAMPLSKNEAESLIKNNWHWISYQDVTLDDVAKGYIINGVAKASYEQIMGKPNGSSGGMSAQQLSDQIIEQALELQPTTDLYQLQKEVKALEKERDDIQSVIIMIEGSVPASLADALDSVTKKLTAKREARDRELRRLGYKSIDEYTAKNEQFVKTFLQYAAMIAFQLLARNEAKASVEYQHYENADELKRLKDAISQLNQYYANAETYLMQGVSYEETDGKDINRYKTRSDYVLANEYCDDMGCNGAAYEAILNSTWQKNVKEKSTKNPYYAKLFDEEATAFTYLKENSERFPILGNPKFNVRDKGPSYVTKADTALRDDIKEIIGTRTSGDGVMQNIANTRERIRGNVELLWEMPPVIAQAKAELGIIDGTVLDNLITDAYKAHKDQGFWKTVFKAALGIGLGLLALVSGPVGWIALGASLAYGAYDAYQTYQEIKMKREASETAVDEEAMALMHDKPSYFWFVVSLVGVGLDAFQAVKVVKAVKEGVELAKGVQGAVEAEIAASKLEQAALKAGSKEAVAIGRRIERLEKALTEIDWVHYAEHSRILTVLKDSPFALRFMADALKEPGLAKAFTKLAKLGLSEELMKTVVGMYAGVGKKALSELPEVMRLIEVGKLAGNAQLTKTILTDLRVQKALLDSGDPAKIAKLFVEWEAASAGKTLSFAEHLKQSGLDTFFRKGVVLTERFGPEFAQMSNLIKNKYILREIEPLLVEALNAKRLPPSLQRSLEVALQRDVLGLTNDLGIAQERMAKEIAALGGTLQLQSEYLALTSLMQNARTRRMLWEAAVNLPGRADYLKIMEEVTRANPDKVGKIMDDLIRIGPLTDKATLERLVADDVLRRALAENPLAVLALKKCASPCFPPSATPDQITRLTKLLAGKSGDELARVNNFIYQNRATEKTLEAAIAKLETNFDEAIKAAKGAEVIFPKGVSVTDGMKAMAEAAVSLGMPSAQLNNILKTIVANGGATTTRTENLLGDLVGVLQLDNKVKMQNLPALLSGLESSDKGLFRTAEFLLDEIARHTRPSDIEKALFTYPGLQKADSLISKFGMEGLQNLIQANRNQTGFVNNLYFLTQKVGGTKAEWAELIRQAGAGGKGDLDKLVRILESQPGQLTYKEALEAVSRSKSFAADVAAAMADKNAYTKLAKRVWGESAEVAEDGAISVSDKFRKGAEDAGSEAYAQVIKQGRGIDLANTVATNGAVDYTRWKVLKNIVENASISQSIKNLIIGELWTTVHARMLEQQGYKVFREVKLTDGVTIAKADIVAVKGSEMLVVEMKSMAASLSKNQASVYPLLQDKAKIKTLRFFENAEVDALFAANRDNVMYKLFEEAVLVPK</sequence>
<organism evidence="4 5">
    <name type="scientific">Nibrella viscosa</name>
    <dbReference type="NCBI Taxonomy" id="1084524"/>
    <lineage>
        <taxon>Bacteria</taxon>
        <taxon>Pseudomonadati</taxon>
        <taxon>Bacteroidota</taxon>
        <taxon>Cytophagia</taxon>
        <taxon>Cytophagales</taxon>
        <taxon>Spirosomataceae</taxon>
        <taxon>Nibrella</taxon>
    </lineage>
</organism>
<dbReference type="InterPro" id="IPR011335">
    <property type="entry name" value="Restrct_endonuc-II-like"/>
</dbReference>
<dbReference type="EMBL" id="BAABHB010000002">
    <property type="protein sequence ID" value="GAA4400498.1"/>
    <property type="molecule type" value="Genomic_DNA"/>
</dbReference>
<gene>
    <name evidence="4" type="ORF">GCM10023187_13760</name>
</gene>